<feature type="region of interest" description="Disordered" evidence="1">
    <location>
        <begin position="57"/>
        <end position="79"/>
    </location>
</feature>
<dbReference type="InterPro" id="IPR014839">
    <property type="entry name" value="Crt10"/>
</dbReference>
<dbReference type="EMBL" id="MU865938">
    <property type="protein sequence ID" value="KAK4449284.1"/>
    <property type="molecule type" value="Genomic_DNA"/>
</dbReference>
<feature type="compositionally biased region" description="Gly residues" evidence="1">
    <location>
        <begin position="100"/>
        <end position="112"/>
    </location>
</feature>
<feature type="region of interest" description="Disordered" evidence="1">
    <location>
        <begin position="484"/>
        <end position="530"/>
    </location>
</feature>
<feature type="compositionally biased region" description="Acidic residues" evidence="1">
    <location>
        <begin position="492"/>
        <end position="512"/>
    </location>
</feature>
<comment type="caution">
    <text evidence="2">The sequence shown here is derived from an EMBL/GenBank/DDBJ whole genome shotgun (WGS) entry which is preliminary data.</text>
</comment>
<accession>A0AAV9GKE3</accession>
<evidence type="ECO:0000313" key="2">
    <source>
        <dbReference type="EMBL" id="KAK4449284.1"/>
    </source>
</evidence>
<evidence type="ECO:0000313" key="3">
    <source>
        <dbReference type="Proteomes" id="UP001321760"/>
    </source>
</evidence>
<gene>
    <name evidence="2" type="ORF">QBC34DRAFT_380428</name>
</gene>
<reference evidence="2" key="2">
    <citation type="submission" date="2023-05" db="EMBL/GenBank/DDBJ databases">
        <authorList>
            <consortium name="Lawrence Berkeley National Laboratory"/>
            <person name="Steindorff A."/>
            <person name="Hensen N."/>
            <person name="Bonometti L."/>
            <person name="Westerberg I."/>
            <person name="Brannstrom I.O."/>
            <person name="Guillou S."/>
            <person name="Cros-Aarteil S."/>
            <person name="Calhoun S."/>
            <person name="Haridas S."/>
            <person name="Kuo A."/>
            <person name="Mondo S."/>
            <person name="Pangilinan J."/>
            <person name="Riley R."/>
            <person name="Labutti K."/>
            <person name="Andreopoulos B."/>
            <person name="Lipzen A."/>
            <person name="Chen C."/>
            <person name="Yanf M."/>
            <person name="Daum C."/>
            <person name="Ng V."/>
            <person name="Clum A."/>
            <person name="Ohm R."/>
            <person name="Martin F."/>
            <person name="Silar P."/>
            <person name="Natvig D."/>
            <person name="Lalanne C."/>
            <person name="Gautier V."/>
            <person name="Ament-Velasquez S.L."/>
            <person name="Kruys A."/>
            <person name="Hutchinson M.I."/>
            <person name="Powell A.J."/>
            <person name="Barry K."/>
            <person name="Miller A.N."/>
            <person name="Grigoriev I.V."/>
            <person name="Debuchy R."/>
            <person name="Gladieux P."/>
            <person name="Thoren M.H."/>
            <person name="Johannesson H."/>
        </authorList>
    </citation>
    <scope>NUCLEOTIDE SEQUENCE</scope>
    <source>
        <strain evidence="2">PSN243</strain>
    </source>
</reference>
<keyword evidence="3" id="KW-1185">Reference proteome</keyword>
<feature type="region of interest" description="Disordered" evidence="1">
    <location>
        <begin position="98"/>
        <end position="127"/>
    </location>
</feature>
<evidence type="ECO:0000256" key="1">
    <source>
        <dbReference type="SAM" id="MobiDB-lite"/>
    </source>
</evidence>
<proteinExistence type="predicted"/>
<organism evidence="2 3">
    <name type="scientific">Podospora aff. communis PSN243</name>
    <dbReference type="NCBI Taxonomy" id="3040156"/>
    <lineage>
        <taxon>Eukaryota</taxon>
        <taxon>Fungi</taxon>
        <taxon>Dikarya</taxon>
        <taxon>Ascomycota</taxon>
        <taxon>Pezizomycotina</taxon>
        <taxon>Sordariomycetes</taxon>
        <taxon>Sordariomycetidae</taxon>
        <taxon>Sordariales</taxon>
        <taxon>Podosporaceae</taxon>
        <taxon>Podospora</taxon>
    </lineage>
</organism>
<feature type="region of interest" description="Disordered" evidence="1">
    <location>
        <begin position="1"/>
        <end position="20"/>
    </location>
</feature>
<dbReference type="AlphaFoldDB" id="A0AAV9GKE3"/>
<reference evidence="2" key="1">
    <citation type="journal article" date="2023" name="Mol. Phylogenet. Evol.">
        <title>Genome-scale phylogeny and comparative genomics of the fungal order Sordariales.</title>
        <authorList>
            <person name="Hensen N."/>
            <person name="Bonometti L."/>
            <person name="Westerberg I."/>
            <person name="Brannstrom I.O."/>
            <person name="Guillou S."/>
            <person name="Cros-Aarteil S."/>
            <person name="Calhoun S."/>
            <person name="Haridas S."/>
            <person name="Kuo A."/>
            <person name="Mondo S."/>
            <person name="Pangilinan J."/>
            <person name="Riley R."/>
            <person name="LaButti K."/>
            <person name="Andreopoulos B."/>
            <person name="Lipzen A."/>
            <person name="Chen C."/>
            <person name="Yan M."/>
            <person name="Daum C."/>
            <person name="Ng V."/>
            <person name="Clum A."/>
            <person name="Steindorff A."/>
            <person name="Ohm R.A."/>
            <person name="Martin F."/>
            <person name="Silar P."/>
            <person name="Natvig D.O."/>
            <person name="Lalanne C."/>
            <person name="Gautier V."/>
            <person name="Ament-Velasquez S.L."/>
            <person name="Kruys A."/>
            <person name="Hutchinson M.I."/>
            <person name="Powell A.J."/>
            <person name="Barry K."/>
            <person name="Miller A.N."/>
            <person name="Grigoriev I.V."/>
            <person name="Debuchy R."/>
            <person name="Gladieux P."/>
            <person name="Hiltunen Thoren M."/>
            <person name="Johannesson H."/>
        </authorList>
    </citation>
    <scope>NUCLEOTIDE SEQUENCE</scope>
    <source>
        <strain evidence="2">PSN243</strain>
    </source>
</reference>
<sequence>MEEANTDGKPSAEGKAKRGFDEIHVGETCHVQTAENRFGPQVLEDIKTFVYEGPHATIMDMDDDEDEEEADDDDDEDDADEEVMEFIADLFPVGAAVEIDGGGDGMDDGGGGQEEEGGHLPQQQQPGFPKMARLRCNLTALSQRYNLYFAAYQDRIYVFQPKKAPQILPPPSLILSPRRTKMAKMFGGSIDRNFGHQMNSIMVGNLGNFEVVFFAFDDGDVGAYYTHAIARCVKANVGRDAVAPLRQTVPKEFFHENVGLSAWGLAIHERSRLLAVSSNRHEITVFAFATSDDPSRPCSSEQDTSPKVWSGQTALELEKHFQSRTRTWRIVLPSGPEGRNMPSISFCDDETGYADKVVAVDIDGNTWIFDIWKIGSYPIVYPPNSTRGLNNHRYIGWGIVVLPDSSFKPTASVFETLGLPSGEVIIRRTSSPRTPPLEADAWLDSTCSLYYVRNLAPNPDNFLAQRHPNELYTKTHMVQSALDNGSGMESEANQDDDEDWSDMLDSDSDIDGTSDAPDATPTTQTQDGRWAALAKVPGPKGATINDMSSEVQIGRTIIPSFGQTPPLDGSANSLISFANESLTRTHNTKSVKFQHTKFPAFLSKNMTMLRTLCTDVELQPFDPHGTGIICKSVLTHHNHHNRRNEPWDLARHYSERVSMLLHVPELNLVVAGSLNGRVALLTLTKTAKHVNGTSVRRGFRVDWVLPRRSDEAKRVRPLCTLHGIAMSPTPDPKARGLDLRGRQTRLPPVWYRLMLHYVDHTILMYDICRQTSDEDLLIF</sequence>
<protein>
    <submittedName>
        <fullName evidence="2">Uncharacterized protein</fullName>
    </submittedName>
</protein>
<dbReference type="Pfam" id="PF08728">
    <property type="entry name" value="CRT10"/>
    <property type="match status" value="1"/>
</dbReference>
<name>A0AAV9GKE3_9PEZI</name>
<feature type="compositionally biased region" description="Basic and acidic residues" evidence="1">
    <location>
        <begin position="10"/>
        <end position="20"/>
    </location>
</feature>
<dbReference type="Proteomes" id="UP001321760">
    <property type="component" value="Unassembled WGS sequence"/>
</dbReference>
<feature type="compositionally biased region" description="Acidic residues" evidence="1">
    <location>
        <begin position="60"/>
        <end position="79"/>
    </location>
</feature>